<dbReference type="PANTHER" id="PTHR43024">
    <property type="entry name" value="UDP-N-ACETYLMURAMOYL-TRIPEPTIDE--D-ALANYL-D-ALANINE LIGASE"/>
    <property type="match status" value="1"/>
</dbReference>
<evidence type="ECO:0000256" key="2">
    <source>
        <dbReference type="ARBA" id="ARBA00022598"/>
    </source>
</evidence>
<evidence type="ECO:0000313" key="16">
    <source>
        <dbReference type="Proteomes" id="UP000268469"/>
    </source>
</evidence>
<evidence type="ECO:0000256" key="4">
    <source>
        <dbReference type="ARBA" id="ARBA00022741"/>
    </source>
</evidence>
<dbReference type="PANTHER" id="PTHR43024:SF1">
    <property type="entry name" value="UDP-N-ACETYLMURAMOYL-TRIPEPTIDE--D-ALANYL-D-ALANINE LIGASE"/>
    <property type="match status" value="1"/>
</dbReference>
<proteinExistence type="inferred from homology"/>
<evidence type="ECO:0000313" key="15">
    <source>
        <dbReference type="EMBL" id="RKX70255.1"/>
    </source>
</evidence>
<dbReference type="InterPro" id="IPR035911">
    <property type="entry name" value="MurE/MurF_N"/>
</dbReference>
<dbReference type="InterPro" id="IPR013221">
    <property type="entry name" value="Mur_ligase_cen"/>
</dbReference>
<dbReference type="InterPro" id="IPR004101">
    <property type="entry name" value="Mur_ligase_C"/>
</dbReference>
<evidence type="ECO:0000259" key="13">
    <source>
        <dbReference type="Pfam" id="PF02875"/>
    </source>
</evidence>
<dbReference type="InterPro" id="IPR036615">
    <property type="entry name" value="Mur_ligase_C_dom_sf"/>
</dbReference>
<dbReference type="SUPFAM" id="SSF53244">
    <property type="entry name" value="MurD-like peptide ligases, peptide-binding domain"/>
    <property type="match status" value="1"/>
</dbReference>
<dbReference type="SUPFAM" id="SSF63418">
    <property type="entry name" value="MurE/MurF N-terminal domain"/>
    <property type="match status" value="1"/>
</dbReference>
<keyword evidence="9 10" id="KW-0961">Cell wall biogenesis/degradation</keyword>
<evidence type="ECO:0000256" key="5">
    <source>
        <dbReference type="ARBA" id="ARBA00022840"/>
    </source>
</evidence>
<dbReference type="EC" id="6.3.2.10" evidence="10 11"/>
<comment type="catalytic activity">
    <reaction evidence="10 11">
        <text>D-alanyl-D-alanine + UDP-N-acetyl-alpha-D-muramoyl-L-alanyl-gamma-D-glutamyl-meso-2,6-diaminopimelate + ATP = UDP-N-acetyl-alpha-D-muramoyl-L-alanyl-gamma-D-glutamyl-meso-2,6-diaminopimeloyl-D-alanyl-D-alanine + ADP + phosphate + H(+)</text>
        <dbReference type="Rhea" id="RHEA:28374"/>
        <dbReference type="ChEBI" id="CHEBI:15378"/>
        <dbReference type="ChEBI" id="CHEBI:30616"/>
        <dbReference type="ChEBI" id="CHEBI:43474"/>
        <dbReference type="ChEBI" id="CHEBI:57822"/>
        <dbReference type="ChEBI" id="CHEBI:61386"/>
        <dbReference type="ChEBI" id="CHEBI:83905"/>
        <dbReference type="ChEBI" id="CHEBI:456216"/>
        <dbReference type="EC" id="6.3.2.10"/>
    </reaction>
</comment>
<dbReference type="GO" id="GO:0008766">
    <property type="term" value="F:UDP-N-acetylmuramoylalanyl-D-glutamyl-2,6-diaminopimelate-D-alanyl-D-alanine ligase activity"/>
    <property type="evidence" value="ECO:0007669"/>
    <property type="project" value="RHEA"/>
</dbReference>
<dbReference type="GO" id="GO:0005737">
    <property type="term" value="C:cytoplasm"/>
    <property type="evidence" value="ECO:0007669"/>
    <property type="project" value="UniProtKB-SubCell"/>
</dbReference>
<dbReference type="HAMAP" id="MF_02019">
    <property type="entry name" value="MurF"/>
    <property type="match status" value="1"/>
</dbReference>
<dbReference type="Gene3D" id="3.40.1190.10">
    <property type="entry name" value="Mur-like, catalytic domain"/>
    <property type="match status" value="1"/>
</dbReference>
<accession>A0A660SHG7</accession>
<keyword evidence="3 10" id="KW-0132">Cell division</keyword>
<reference evidence="15 16" key="1">
    <citation type="submission" date="2018-06" db="EMBL/GenBank/DDBJ databases">
        <title>Extensive metabolic versatility and redundancy in microbially diverse, dynamic hydrothermal sediments.</title>
        <authorList>
            <person name="Dombrowski N."/>
            <person name="Teske A."/>
            <person name="Baker B.J."/>
        </authorList>
    </citation>
    <scope>NUCLEOTIDE SEQUENCE [LARGE SCALE GENOMIC DNA]</scope>
    <source>
        <strain evidence="15">B36_G15</strain>
    </source>
</reference>
<keyword evidence="2 10" id="KW-0436">Ligase</keyword>
<comment type="pathway">
    <text evidence="10 11">Cell wall biogenesis; peptidoglycan biosynthesis.</text>
</comment>
<keyword evidence="7 10" id="KW-0573">Peptidoglycan synthesis</keyword>
<evidence type="ECO:0000256" key="11">
    <source>
        <dbReference type="RuleBase" id="RU004136"/>
    </source>
</evidence>
<name>A0A660SHG7_UNCW3</name>
<keyword evidence="8 10" id="KW-0131">Cell cycle</keyword>
<dbReference type="GO" id="GO:0008360">
    <property type="term" value="P:regulation of cell shape"/>
    <property type="evidence" value="ECO:0007669"/>
    <property type="project" value="UniProtKB-KW"/>
</dbReference>
<evidence type="ECO:0000256" key="3">
    <source>
        <dbReference type="ARBA" id="ARBA00022618"/>
    </source>
</evidence>
<feature type="domain" description="Mur ligase central" evidence="14">
    <location>
        <begin position="103"/>
        <end position="279"/>
    </location>
</feature>
<comment type="caution">
    <text evidence="15">The sequence shown here is derived from an EMBL/GenBank/DDBJ whole genome shotgun (WGS) entry which is preliminary data.</text>
</comment>
<dbReference type="Gene3D" id="3.90.190.20">
    <property type="entry name" value="Mur ligase, C-terminal domain"/>
    <property type="match status" value="1"/>
</dbReference>
<evidence type="ECO:0000256" key="9">
    <source>
        <dbReference type="ARBA" id="ARBA00023316"/>
    </source>
</evidence>
<dbReference type="EMBL" id="QNBE01000045">
    <property type="protein sequence ID" value="RKX70255.1"/>
    <property type="molecule type" value="Genomic_DNA"/>
</dbReference>
<dbReference type="GO" id="GO:0005524">
    <property type="term" value="F:ATP binding"/>
    <property type="evidence" value="ECO:0007669"/>
    <property type="project" value="UniProtKB-UniRule"/>
</dbReference>
<feature type="binding site" evidence="10">
    <location>
        <begin position="105"/>
        <end position="111"/>
    </location>
    <ligand>
        <name>ATP</name>
        <dbReference type="ChEBI" id="CHEBI:30616"/>
    </ligand>
</feature>
<dbReference type="GO" id="GO:0071555">
    <property type="term" value="P:cell wall organization"/>
    <property type="evidence" value="ECO:0007669"/>
    <property type="project" value="UniProtKB-KW"/>
</dbReference>
<comment type="subcellular location">
    <subcellularLocation>
        <location evidence="10 11">Cytoplasm</location>
    </subcellularLocation>
</comment>
<evidence type="ECO:0000259" key="14">
    <source>
        <dbReference type="Pfam" id="PF08245"/>
    </source>
</evidence>
<dbReference type="SUPFAM" id="SSF53623">
    <property type="entry name" value="MurD-like peptide ligases, catalytic domain"/>
    <property type="match status" value="1"/>
</dbReference>
<dbReference type="NCBIfam" id="TIGR01143">
    <property type="entry name" value="murF"/>
    <property type="match status" value="1"/>
</dbReference>
<keyword evidence="4 10" id="KW-0547">Nucleotide-binding</keyword>
<sequence>MFTLAEITKMTQGVLKGREDLKVVAVEIDSRRVRPGSLFIAIRGERFDGHEFVEEAIGNGAVAVMAERDLPLPNLIRVEDTIIGLGKIAQGYLSRFTVKKVGITGTNGKTTTKALIGSILSREGSTCVAEKSYNNAIGLPLTILGLKKEDQFLILEYGTNHPGEIGYLLRIAVPDIGVLTNVGPGHLEGFGTVEAVRREKFTLLEAIPESGGVVYPFELNPDQVRARRLTFGIERGDITARIISMGEEGSVFEVGGETYQTRLLGRGNIKNCLAAIGVAQLLGIDPDKIRDGLKICDPIPGRLHLIKKEGVKILDDSYNSNPASLKEALDLLPRIEAQRRILVLGDMLELGPDSPKIHEELGVVMRGKADLLLTYGDLAQNFTIGFGAGEHFETKGALISWLNKNIRPGDLILVKGSRRMAMEEVVKGVIA</sequence>
<evidence type="ECO:0000256" key="1">
    <source>
        <dbReference type="ARBA" id="ARBA00022490"/>
    </source>
</evidence>
<evidence type="ECO:0000256" key="6">
    <source>
        <dbReference type="ARBA" id="ARBA00022960"/>
    </source>
</evidence>
<keyword evidence="1 10" id="KW-0963">Cytoplasm</keyword>
<feature type="domain" description="Mur ligase C-terminal" evidence="13">
    <location>
        <begin position="301"/>
        <end position="418"/>
    </location>
</feature>
<evidence type="ECO:0000256" key="8">
    <source>
        <dbReference type="ARBA" id="ARBA00023306"/>
    </source>
</evidence>
<dbReference type="Gene3D" id="3.40.1390.10">
    <property type="entry name" value="MurE/MurF, N-terminal domain"/>
    <property type="match status" value="1"/>
</dbReference>
<dbReference type="UniPathway" id="UPA00219"/>
<dbReference type="GO" id="GO:0009252">
    <property type="term" value="P:peptidoglycan biosynthetic process"/>
    <property type="evidence" value="ECO:0007669"/>
    <property type="project" value="UniProtKB-UniRule"/>
</dbReference>
<dbReference type="Proteomes" id="UP000268469">
    <property type="component" value="Unassembled WGS sequence"/>
</dbReference>
<dbReference type="Pfam" id="PF02875">
    <property type="entry name" value="Mur_ligase_C"/>
    <property type="match status" value="1"/>
</dbReference>
<comment type="similarity">
    <text evidence="10">Belongs to the MurCDEF family. MurF subfamily.</text>
</comment>
<dbReference type="Pfam" id="PF01225">
    <property type="entry name" value="Mur_ligase"/>
    <property type="match status" value="1"/>
</dbReference>
<dbReference type="GO" id="GO:0047480">
    <property type="term" value="F:UDP-N-acetylmuramoyl-tripeptide-D-alanyl-D-alanine ligase activity"/>
    <property type="evidence" value="ECO:0007669"/>
    <property type="project" value="UniProtKB-UniRule"/>
</dbReference>
<evidence type="ECO:0000256" key="10">
    <source>
        <dbReference type="HAMAP-Rule" id="MF_02019"/>
    </source>
</evidence>
<evidence type="ECO:0000259" key="12">
    <source>
        <dbReference type="Pfam" id="PF01225"/>
    </source>
</evidence>
<keyword evidence="5 10" id="KW-0067">ATP-binding</keyword>
<dbReference type="InterPro" id="IPR051046">
    <property type="entry name" value="MurCDEF_CellWall_CoF430Synth"/>
</dbReference>
<dbReference type="InterPro" id="IPR036565">
    <property type="entry name" value="Mur-like_cat_sf"/>
</dbReference>
<gene>
    <name evidence="10" type="primary">murF</name>
    <name evidence="15" type="ORF">DRP53_05635</name>
</gene>
<protein>
    <recommendedName>
        <fullName evidence="10 11">UDP-N-acetylmuramoyl-tripeptide--D-alanyl-D-alanine ligase</fullName>
        <ecNumber evidence="10 11">6.3.2.10</ecNumber>
    </recommendedName>
    <alternativeName>
        <fullName evidence="10">D-alanyl-D-alanine-adding enzyme</fullName>
    </alternativeName>
</protein>
<organism evidence="15 16">
    <name type="scientific">candidate division WOR-3 bacterium</name>
    <dbReference type="NCBI Taxonomy" id="2052148"/>
    <lineage>
        <taxon>Bacteria</taxon>
        <taxon>Bacteria division WOR-3</taxon>
    </lineage>
</organism>
<keyword evidence="6 10" id="KW-0133">Cell shape</keyword>
<dbReference type="InterPro" id="IPR005863">
    <property type="entry name" value="UDP-N-AcMur_synth"/>
</dbReference>
<dbReference type="InterPro" id="IPR000713">
    <property type="entry name" value="Mur_ligase_N"/>
</dbReference>
<comment type="function">
    <text evidence="10 11">Involved in cell wall formation. Catalyzes the final step in the synthesis of UDP-N-acetylmuramoyl-pentapeptide, the precursor of murein.</text>
</comment>
<dbReference type="AlphaFoldDB" id="A0A660SHG7"/>
<feature type="domain" description="Mur ligase N-terminal catalytic" evidence="12">
    <location>
        <begin position="24"/>
        <end position="70"/>
    </location>
</feature>
<dbReference type="GO" id="GO:0051301">
    <property type="term" value="P:cell division"/>
    <property type="evidence" value="ECO:0007669"/>
    <property type="project" value="UniProtKB-KW"/>
</dbReference>
<dbReference type="Pfam" id="PF08245">
    <property type="entry name" value="Mur_ligase_M"/>
    <property type="match status" value="1"/>
</dbReference>
<evidence type="ECO:0000256" key="7">
    <source>
        <dbReference type="ARBA" id="ARBA00022984"/>
    </source>
</evidence>